<dbReference type="Proteomes" id="UP001153620">
    <property type="component" value="Chromosome 3"/>
</dbReference>
<organism evidence="1 2">
    <name type="scientific">Chironomus riparius</name>
    <dbReference type="NCBI Taxonomy" id="315576"/>
    <lineage>
        <taxon>Eukaryota</taxon>
        <taxon>Metazoa</taxon>
        <taxon>Ecdysozoa</taxon>
        <taxon>Arthropoda</taxon>
        <taxon>Hexapoda</taxon>
        <taxon>Insecta</taxon>
        <taxon>Pterygota</taxon>
        <taxon>Neoptera</taxon>
        <taxon>Endopterygota</taxon>
        <taxon>Diptera</taxon>
        <taxon>Nematocera</taxon>
        <taxon>Chironomoidea</taxon>
        <taxon>Chironomidae</taxon>
        <taxon>Chironominae</taxon>
        <taxon>Chironomus</taxon>
    </lineage>
</organism>
<sequence>MFLMLPPKSCHVRLKVRVRQAVACWKKIAVPLSRNIKTIKFSQLCVIEN</sequence>
<protein>
    <submittedName>
        <fullName evidence="1">Uncharacterized protein</fullName>
    </submittedName>
</protein>
<accession>A0A9N9S2X3</accession>
<reference evidence="1" key="2">
    <citation type="submission" date="2022-10" db="EMBL/GenBank/DDBJ databases">
        <authorList>
            <consortium name="ENA_rothamsted_submissions"/>
            <consortium name="culmorum"/>
            <person name="King R."/>
        </authorList>
    </citation>
    <scope>NUCLEOTIDE SEQUENCE</scope>
</reference>
<evidence type="ECO:0000313" key="2">
    <source>
        <dbReference type="Proteomes" id="UP001153620"/>
    </source>
</evidence>
<gene>
    <name evidence="1" type="ORF">CHIRRI_LOCUS10471</name>
</gene>
<evidence type="ECO:0000313" key="1">
    <source>
        <dbReference type="EMBL" id="CAG9807625.1"/>
    </source>
</evidence>
<reference evidence="1" key="1">
    <citation type="submission" date="2022-01" db="EMBL/GenBank/DDBJ databases">
        <authorList>
            <person name="King R."/>
        </authorList>
    </citation>
    <scope>NUCLEOTIDE SEQUENCE</scope>
</reference>
<name>A0A9N9S2X3_9DIPT</name>
<keyword evidence="2" id="KW-1185">Reference proteome</keyword>
<proteinExistence type="predicted"/>
<dbReference type="EMBL" id="OU895879">
    <property type="protein sequence ID" value="CAG9807625.1"/>
    <property type="molecule type" value="Genomic_DNA"/>
</dbReference>
<dbReference type="AlphaFoldDB" id="A0A9N9S2X3"/>